<keyword evidence="8" id="KW-1185">Reference proteome</keyword>
<dbReference type="InterPro" id="IPR036397">
    <property type="entry name" value="RNaseH_sf"/>
</dbReference>
<evidence type="ECO:0000256" key="1">
    <source>
        <dbReference type="ARBA" id="ARBA00022552"/>
    </source>
</evidence>
<dbReference type="GO" id="GO:0004527">
    <property type="term" value="F:exonuclease activity"/>
    <property type="evidence" value="ECO:0007669"/>
    <property type="project" value="UniProtKB-KW"/>
</dbReference>
<dbReference type="GO" id="GO:0000027">
    <property type="term" value="P:ribosomal large subunit assembly"/>
    <property type="evidence" value="ECO:0007669"/>
    <property type="project" value="TreeGrafter"/>
</dbReference>
<dbReference type="PANTHER" id="PTHR12801:SF45">
    <property type="entry name" value="RNA EXONUCLEASE 4"/>
    <property type="match status" value="1"/>
</dbReference>
<keyword evidence="1" id="KW-0698">rRNA processing</keyword>
<dbReference type="GO" id="GO:0005634">
    <property type="term" value="C:nucleus"/>
    <property type="evidence" value="ECO:0007669"/>
    <property type="project" value="TreeGrafter"/>
</dbReference>
<evidence type="ECO:0000313" key="8">
    <source>
        <dbReference type="Proteomes" id="UP001221413"/>
    </source>
</evidence>
<dbReference type="SUPFAM" id="SSF53098">
    <property type="entry name" value="Ribonuclease H-like"/>
    <property type="match status" value="1"/>
</dbReference>
<organism evidence="7 8">
    <name type="scientific">Drechslerella dactyloides</name>
    <name type="common">Nematode-trapping fungus</name>
    <name type="synonym">Arthrobotrys dactyloides</name>
    <dbReference type="NCBI Taxonomy" id="74499"/>
    <lineage>
        <taxon>Eukaryota</taxon>
        <taxon>Fungi</taxon>
        <taxon>Dikarya</taxon>
        <taxon>Ascomycota</taxon>
        <taxon>Pezizomycotina</taxon>
        <taxon>Orbiliomycetes</taxon>
        <taxon>Orbiliales</taxon>
        <taxon>Orbiliaceae</taxon>
        <taxon>Drechslerella</taxon>
    </lineage>
</organism>
<comment type="caution">
    <text evidence="7">The sequence shown here is derived from an EMBL/GenBank/DDBJ whole genome shotgun (WGS) entry which is preliminary data.</text>
</comment>
<gene>
    <name evidence="7" type="ORF">Dda_7233</name>
</gene>
<dbReference type="PANTHER" id="PTHR12801">
    <property type="entry name" value="RNA EXONUCLEASE REXO1 / RECO3 FAMILY MEMBER-RELATED"/>
    <property type="match status" value="1"/>
</dbReference>
<dbReference type="InterPro" id="IPR012337">
    <property type="entry name" value="RNaseH-like_sf"/>
</dbReference>
<reference evidence="7" key="1">
    <citation type="submission" date="2023-01" db="EMBL/GenBank/DDBJ databases">
        <title>The chitinases involved in constricting ring structure development in the nematode-trapping fungus Drechslerella dactyloides.</title>
        <authorList>
            <person name="Wang R."/>
            <person name="Zhang L."/>
            <person name="Tang P."/>
            <person name="Li S."/>
            <person name="Liang L."/>
        </authorList>
    </citation>
    <scope>NUCLEOTIDE SEQUENCE</scope>
    <source>
        <strain evidence="7">YMF1.00031</strain>
    </source>
</reference>
<dbReference type="GO" id="GO:0003676">
    <property type="term" value="F:nucleic acid binding"/>
    <property type="evidence" value="ECO:0007669"/>
    <property type="project" value="InterPro"/>
</dbReference>
<sequence length="434" mass="48918">MPGLTPQSQWTDFTFTVERDQALQGLLLPLEKYQRYGYRKEPFTHSELLHKYEAYCKRCSAAFALKPEANDDLSSYKSESKCVIHPGRKLEKDRIWSCCNTTIITYPGEPSGCLDFPAHDWINGSPLPRGFWDLHPTPPFRQPETNRPSRPRVAVSLDCEMATNRFNQPELIKLTLVDFFSKEVLIDSLVRPQAKIKNMLTSLHGITYKDIAAAVRSSEAILGRDAAREKLFHFVGPETIVLVHGGLNDFLSLRWYHHAILDTQEVESRIKRIGDDELADWLADEGTSLEAMSRLKTGVHIRKGNGIHDSLEDAMACRELGVWYANNLKGEIGLDDQDVVVGATGAEHDRMGVPGTQAVQNVSHNEPTASRTEPKAVLPEATTSAVKTMEARDTEALWNCKACKMRVREEDKLKHRMEKSHMDRLIALVQQKGG</sequence>
<dbReference type="Proteomes" id="UP001221413">
    <property type="component" value="Unassembled WGS sequence"/>
</dbReference>
<proteinExistence type="predicted"/>
<evidence type="ECO:0000256" key="4">
    <source>
        <dbReference type="ARBA" id="ARBA00022839"/>
    </source>
</evidence>
<dbReference type="SMART" id="SM00479">
    <property type="entry name" value="EXOIII"/>
    <property type="match status" value="1"/>
</dbReference>
<protein>
    <recommendedName>
        <fullName evidence="6">Exonuclease domain-containing protein</fullName>
    </recommendedName>
</protein>
<name>A0AAD6IT08_DREDA</name>
<dbReference type="Gene3D" id="3.30.420.10">
    <property type="entry name" value="Ribonuclease H-like superfamily/Ribonuclease H"/>
    <property type="match status" value="1"/>
</dbReference>
<evidence type="ECO:0000256" key="5">
    <source>
        <dbReference type="ARBA" id="ARBA00025599"/>
    </source>
</evidence>
<feature type="domain" description="Exonuclease" evidence="6">
    <location>
        <begin position="153"/>
        <end position="330"/>
    </location>
</feature>
<evidence type="ECO:0000256" key="2">
    <source>
        <dbReference type="ARBA" id="ARBA00022722"/>
    </source>
</evidence>
<dbReference type="EMBL" id="JAQGDS010000010">
    <property type="protein sequence ID" value="KAJ6257449.1"/>
    <property type="molecule type" value="Genomic_DNA"/>
</dbReference>
<keyword evidence="4" id="KW-0269">Exonuclease</keyword>
<dbReference type="AlphaFoldDB" id="A0AAD6IT08"/>
<keyword evidence="3" id="KW-0378">Hydrolase</keyword>
<keyword evidence="2" id="KW-0540">Nuclease</keyword>
<evidence type="ECO:0000256" key="3">
    <source>
        <dbReference type="ARBA" id="ARBA00022801"/>
    </source>
</evidence>
<dbReference type="InterPro" id="IPR047021">
    <property type="entry name" value="REXO1/3/4-like"/>
</dbReference>
<dbReference type="GO" id="GO:0006364">
    <property type="term" value="P:rRNA processing"/>
    <property type="evidence" value="ECO:0007669"/>
    <property type="project" value="UniProtKB-KW"/>
</dbReference>
<accession>A0AAD6IT08</accession>
<dbReference type="InterPro" id="IPR013520">
    <property type="entry name" value="Ribonucl_H"/>
</dbReference>
<evidence type="ECO:0000259" key="6">
    <source>
        <dbReference type="SMART" id="SM00479"/>
    </source>
</evidence>
<evidence type="ECO:0000313" key="7">
    <source>
        <dbReference type="EMBL" id="KAJ6257449.1"/>
    </source>
</evidence>
<comment type="function">
    <text evidence="5">Exoribonuclease involved in ribosome biosynthesis. Involved in the processing of ITS1, the internal transcribed spacer localized between the 18S and 5.8S rRNAs.</text>
</comment>